<comment type="caution">
    <text evidence="2">The sequence shown here is derived from an EMBL/GenBank/DDBJ whole genome shotgun (WGS) entry which is preliminary data.</text>
</comment>
<reference evidence="2 3" key="1">
    <citation type="submission" date="2018-08" db="EMBL/GenBank/DDBJ databases">
        <title>Recombination of ecologically and evolutionarily significant loci maintains genetic cohesion in the Pseudomonas syringae species complex.</title>
        <authorList>
            <person name="Dillon M."/>
            <person name="Thakur S."/>
            <person name="Almeida R.N.D."/>
            <person name="Weir B.S."/>
            <person name="Guttman D.S."/>
        </authorList>
    </citation>
    <scope>NUCLEOTIDE SEQUENCE [LARGE SCALE GENOMIC DNA]</scope>
    <source>
        <strain evidence="2 3">ICMP 3353</strain>
    </source>
</reference>
<organism evidence="2 3">
    <name type="scientific">Pseudomonas cichorii</name>
    <dbReference type="NCBI Taxonomy" id="36746"/>
    <lineage>
        <taxon>Bacteria</taxon>
        <taxon>Pseudomonadati</taxon>
        <taxon>Pseudomonadota</taxon>
        <taxon>Gammaproteobacteria</taxon>
        <taxon>Pseudomonadales</taxon>
        <taxon>Pseudomonadaceae</taxon>
        <taxon>Pseudomonas</taxon>
    </lineage>
</organism>
<keyword evidence="1" id="KW-0732">Signal</keyword>
<feature type="signal peptide" evidence="1">
    <location>
        <begin position="1"/>
        <end position="17"/>
    </location>
</feature>
<gene>
    <name evidence="2" type="ORF">ALQ04_03366</name>
</gene>
<proteinExistence type="predicted"/>
<dbReference type="Pfam" id="PF19795">
    <property type="entry name" value="DUF6279"/>
    <property type="match status" value="1"/>
</dbReference>
<dbReference type="PROSITE" id="PS51257">
    <property type="entry name" value="PROKAR_LIPOPROTEIN"/>
    <property type="match status" value="1"/>
</dbReference>
<dbReference type="Proteomes" id="UP000277236">
    <property type="component" value="Unassembled WGS sequence"/>
</dbReference>
<protein>
    <recommendedName>
        <fullName evidence="4">Lipoprotein</fullName>
    </recommendedName>
</protein>
<dbReference type="RefSeq" id="WP_122318554.1">
    <property type="nucleotide sequence ID" value="NZ_RBRE01000093.1"/>
</dbReference>
<dbReference type="EMBL" id="RBRE01000093">
    <property type="protein sequence ID" value="RMQ40593.1"/>
    <property type="molecule type" value="Genomic_DNA"/>
</dbReference>
<evidence type="ECO:0008006" key="4">
    <source>
        <dbReference type="Google" id="ProtNLM"/>
    </source>
</evidence>
<evidence type="ECO:0000313" key="3">
    <source>
        <dbReference type="Proteomes" id="UP000277236"/>
    </source>
</evidence>
<sequence length="280" mass="32570">MKKARIYLLLLSGFLMSACSTTTTLYNNVDWLVYIYIDDYVDLDSNQKMLLDARIKKWHAWHRSTELNKYKSDLVSLKEKLQVAPLSREQWSDEFSKARQHVHRLRDEISPDAIEVVQQLSDQQIDGLLKLWSENDRKEIDAFTEQGTALELQAHQEKVEDLIEKYTGRLSAHQKGIVQRHLTQIESTFIEDMAYSKRLRTAVAQAFSDSNNPALPIELNAIVNNLDNFKSQTLLTTKQRNEYRYTELLSELNSSLDKEQRKRLSGKIDAHIETLQTLIN</sequence>
<feature type="chain" id="PRO_5018115552" description="Lipoprotein" evidence="1">
    <location>
        <begin position="18"/>
        <end position="280"/>
    </location>
</feature>
<dbReference type="OrthoDB" id="5767052at2"/>
<evidence type="ECO:0000256" key="1">
    <source>
        <dbReference type="SAM" id="SignalP"/>
    </source>
</evidence>
<accession>A0A3M4LGH3</accession>
<evidence type="ECO:0000313" key="2">
    <source>
        <dbReference type="EMBL" id="RMQ40593.1"/>
    </source>
</evidence>
<dbReference type="AlphaFoldDB" id="A0A3M4LGH3"/>
<name>A0A3M4LGH3_PSECI</name>